<dbReference type="Proteomes" id="UP001107558">
    <property type="component" value="Chromosome 2"/>
</dbReference>
<evidence type="ECO:0000313" key="4">
    <source>
        <dbReference type="EMBL" id="KAG5678670.1"/>
    </source>
</evidence>
<organism evidence="4 5">
    <name type="scientific">Polypedilum vanderplanki</name>
    <name type="common">Sleeping chironomid midge</name>
    <dbReference type="NCBI Taxonomy" id="319348"/>
    <lineage>
        <taxon>Eukaryota</taxon>
        <taxon>Metazoa</taxon>
        <taxon>Ecdysozoa</taxon>
        <taxon>Arthropoda</taxon>
        <taxon>Hexapoda</taxon>
        <taxon>Insecta</taxon>
        <taxon>Pterygota</taxon>
        <taxon>Neoptera</taxon>
        <taxon>Endopterygota</taxon>
        <taxon>Diptera</taxon>
        <taxon>Nematocera</taxon>
        <taxon>Chironomoidea</taxon>
        <taxon>Chironomidae</taxon>
        <taxon>Chironominae</taxon>
        <taxon>Polypedilum</taxon>
        <taxon>Polypedilum</taxon>
    </lineage>
</organism>
<sequence length="324" mass="37410">MWKLAVFLVITALCVVVHADEEQTKTDSQPSMIETMLCYVAPKPLTCLKEQTGRMLNYWEAKVEEKRQKLMVQADEEMKENESSRNLSDDEKKERPSELMTSLEKGFSALANIVSDEVNNFRGRNGRALDKTEEKQIDNDFNNDDDFSLYDLAKTEEGNVTQNDDDGEEGRAKTLKGYKGKKKQSFGYEEEGGNFYGYSGFGKGKKGKKGKKGLMKMFFLGAILKSKIEMLLKILSFHLQLKFFAIALINMVINLARFWIDLKKHPQKVVYVEHAQHQHHYDEHDDWGNSWKRNTNQQEQYQGDFAHRLAYSNNGGYPSHTQQY</sequence>
<proteinExistence type="predicted"/>
<keyword evidence="2" id="KW-0472">Membrane</keyword>
<keyword evidence="2" id="KW-1133">Transmembrane helix</keyword>
<evidence type="ECO:0000313" key="5">
    <source>
        <dbReference type="Proteomes" id="UP001107558"/>
    </source>
</evidence>
<evidence type="ECO:0000256" key="3">
    <source>
        <dbReference type="SAM" id="SignalP"/>
    </source>
</evidence>
<dbReference type="AlphaFoldDB" id="A0A9J6CAN7"/>
<feature type="signal peptide" evidence="3">
    <location>
        <begin position="1"/>
        <end position="19"/>
    </location>
</feature>
<dbReference type="EMBL" id="JADBJN010000002">
    <property type="protein sequence ID" value="KAG5678670.1"/>
    <property type="molecule type" value="Genomic_DNA"/>
</dbReference>
<protein>
    <submittedName>
        <fullName evidence="4">Uncharacterized protein</fullName>
    </submittedName>
</protein>
<evidence type="ECO:0000256" key="2">
    <source>
        <dbReference type="SAM" id="Phobius"/>
    </source>
</evidence>
<evidence type="ECO:0000256" key="1">
    <source>
        <dbReference type="SAM" id="MobiDB-lite"/>
    </source>
</evidence>
<name>A0A9J6CAN7_POLVA</name>
<feature type="region of interest" description="Disordered" evidence="1">
    <location>
        <begin position="74"/>
        <end position="100"/>
    </location>
</feature>
<dbReference type="OrthoDB" id="7429417at2759"/>
<reference evidence="4" key="1">
    <citation type="submission" date="2021-03" db="EMBL/GenBank/DDBJ databases">
        <title>Chromosome level genome of the anhydrobiotic midge Polypedilum vanderplanki.</title>
        <authorList>
            <person name="Yoshida Y."/>
            <person name="Kikawada T."/>
            <person name="Gusev O."/>
        </authorList>
    </citation>
    <scope>NUCLEOTIDE SEQUENCE</scope>
    <source>
        <strain evidence="4">NIAS01</strain>
        <tissue evidence="4">Whole body or cell culture</tissue>
    </source>
</reference>
<feature type="chain" id="PRO_5039908456" evidence="3">
    <location>
        <begin position="20"/>
        <end position="324"/>
    </location>
</feature>
<feature type="compositionally biased region" description="Basic and acidic residues" evidence="1">
    <location>
        <begin position="80"/>
        <end position="97"/>
    </location>
</feature>
<comment type="caution">
    <text evidence="4">The sequence shown here is derived from an EMBL/GenBank/DDBJ whole genome shotgun (WGS) entry which is preliminary data.</text>
</comment>
<keyword evidence="3" id="KW-0732">Signal</keyword>
<accession>A0A9J6CAN7</accession>
<feature type="transmembrane region" description="Helical" evidence="2">
    <location>
        <begin position="241"/>
        <end position="260"/>
    </location>
</feature>
<gene>
    <name evidence="4" type="ORF">PVAND_008323</name>
</gene>
<keyword evidence="5" id="KW-1185">Reference proteome</keyword>
<keyword evidence="2" id="KW-0812">Transmembrane</keyword>